<proteinExistence type="predicted"/>
<keyword evidence="3" id="KW-0238">DNA-binding</keyword>
<keyword evidence="8" id="KW-1185">Reference proteome</keyword>
<dbReference type="PANTHER" id="PTHR48019">
    <property type="entry name" value="SERUM RESPONSE FACTOR HOMOLOG"/>
    <property type="match status" value="1"/>
</dbReference>
<dbReference type="PRINTS" id="PR00404">
    <property type="entry name" value="MADSDOMAIN"/>
</dbReference>
<comment type="subcellular location">
    <subcellularLocation>
        <location evidence="1">Nucleus</location>
    </subcellularLocation>
</comment>
<dbReference type="GO" id="GO:0045944">
    <property type="term" value="P:positive regulation of transcription by RNA polymerase II"/>
    <property type="evidence" value="ECO:0007669"/>
    <property type="project" value="InterPro"/>
</dbReference>
<dbReference type="GO" id="GO:0000981">
    <property type="term" value="F:DNA-binding transcription factor activity, RNA polymerase II-specific"/>
    <property type="evidence" value="ECO:0007669"/>
    <property type="project" value="InterPro"/>
</dbReference>
<dbReference type="InterPro" id="IPR033897">
    <property type="entry name" value="SRF-like_MADS-box"/>
</dbReference>
<gene>
    <name evidence="7" type="ORF">LIER_35303</name>
</gene>
<evidence type="ECO:0000256" key="3">
    <source>
        <dbReference type="ARBA" id="ARBA00023125"/>
    </source>
</evidence>
<dbReference type="PROSITE" id="PS50066">
    <property type="entry name" value="MADS_BOX_2"/>
    <property type="match status" value="1"/>
</dbReference>
<dbReference type="EMBL" id="BAABME010015387">
    <property type="protein sequence ID" value="GAA0140912.1"/>
    <property type="molecule type" value="Genomic_DNA"/>
</dbReference>
<evidence type="ECO:0000313" key="7">
    <source>
        <dbReference type="EMBL" id="GAA0140912.1"/>
    </source>
</evidence>
<dbReference type="GO" id="GO:0046983">
    <property type="term" value="F:protein dimerization activity"/>
    <property type="evidence" value="ECO:0007669"/>
    <property type="project" value="InterPro"/>
</dbReference>
<dbReference type="GO" id="GO:0000987">
    <property type="term" value="F:cis-regulatory region sequence-specific DNA binding"/>
    <property type="evidence" value="ECO:0007669"/>
    <property type="project" value="InterPro"/>
</dbReference>
<evidence type="ECO:0000313" key="8">
    <source>
        <dbReference type="Proteomes" id="UP001454036"/>
    </source>
</evidence>
<reference evidence="7 8" key="1">
    <citation type="submission" date="2024-01" db="EMBL/GenBank/DDBJ databases">
        <title>The complete chloroplast genome sequence of Lithospermum erythrorhizon: insights into the phylogenetic relationship among Boraginaceae species and the maternal lineages of purple gromwells.</title>
        <authorList>
            <person name="Okada T."/>
            <person name="Watanabe K."/>
        </authorList>
    </citation>
    <scope>NUCLEOTIDE SEQUENCE [LARGE SCALE GENOMIC DNA]</scope>
</reference>
<feature type="domain" description="MADS-box" evidence="6">
    <location>
        <begin position="12"/>
        <end position="62"/>
    </location>
</feature>
<accession>A0AAV3NPU5</accession>
<evidence type="ECO:0000259" key="6">
    <source>
        <dbReference type="PROSITE" id="PS50066"/>
    </source>
</evidence>
<dbReference type="Gene3D" id="3.40.1810.10">
    <property type="entry name" value="Transcription factor, MADS-box"/>
    <property type="match status" value="1"/>
</dbReference>
<dbReference type="SUPFAM" id="SSF55455">
    <property type="entry name" value="SRF-like"/>
    <property type="match status" value="1"/>
</dbReference>
<sequence>MRRGKSVVPTLIQDKRKRTQTFEKRRKGLEKKAYELSTLCEVNICMIMFAPDDEIEGTNNPIIWPEDPNVANRMISFYQNKLVVDRNCSKNVDISSVYKDRARILGKEVDKLKKLEIEDKYPCWDDLYDSFSFHKLLTLGNELDNILVVLQSRIDSMKIPQMFPAQLHGLNSFNCLGNEAALALHSSQSMNIIYESCNNFGNEGALVRRNSQTMKIMDEGFKCFADEGALFCHNSQTMKIMDGCLKCFGNEGALVRRNSQTMKIMDGSLNCFGNERALVRRNSQTMKIMDGRFNCFGNEEALLLHNSQTMDGSSSCSNFHNYNNSVVPVPAKFNHMIASSSYDLPPLPGFGDNFVQNKNNLVMNQLQSQYLCYAPSQS</sequence>
<dbReference type="AlphaFoldDB" id="A0AAV3NPU5"/>
<dbReference type="InterPro" id="IPR036879">
    <property type="entry name" value="TF_MADSbox_sf"/>
</dbReference>
<dbReference type="Pfam" id="PF00319">
    <property type="entry name" value="SRF-TF"/>
    <property type="match status" value="1"/>
</dbReference>
<dbReference type="CDD" id="cd00266">
    <property type="entry name" value="MADS_SRF_like"/>
    <property type="match status" value="1"/>
</dbReference>
<dbReference type="InterPro" id="IPR050142">
    <property type="entry name" value="MADS-box/MEF2_TF"/>
</dbReference>
<comment type="caution">
    <text evidence="7">The sequence shown here is derived from an EMBL/GenBank/DDBJ whole genome shotgun (WGS) entry which is preliminary data.</text>
</comment>
<organism evidence="7 8">
    <name type="scientific">Lithospermum erythrorhizon</name>
    <name type="common">Purple gromwell</name>
    <name type="synonym">Lithospermum officinale var. erythrorhizon</name>
    <dbReference type="NCBI Taxonomy" id="34254"/>
    <lineage>
        <taxon>Eukaryota</taxon>
        <taxon>Viridiplantae</taxon>
        <taxon>Streptophyta</taxon>
        <taxon>Embryophyta</taxon>
        <taxon>Tracheophyta</taxon>
        <taxon>Spermatophyta</taxon>
        <taxon>Magnoliopsida</taxon>
        <taxon>eudicotyledons</taxon>
        <taxon>Gunneridae</taxon>
        <taxon>Pentapetalae</taxon>
        <taxon>asterids</taxon>
        <taxon>lamiids</taxon>
        <taxon>Boraginales</taxon>
        <taxon>Boraginaceae</taxon>
        <taxon>Boraginoideae</taxon>
        <taxon>Lithospermeae</taxon>
        <taxon>Lithospermum</taxon>
    </lineage>
</organism>
<keyword evidence="4" id="KW-0804">Transcription</keyword>
<dbReference type="SMART" id="SM00432">
    <property type="entry name" value="MADS"/>
    <property type="match status" value="1"/>
</dbReference>
<evidence type="ECO:0000256" key="1">
    <source>
        <dbReference type="ARBA" id="ARBA00004123"/>
    </source>
</evidence>
<evidence type="ECO:0000256" key="4">
    <source>
        <dbReference type="ARBA" id="ARBA00023163"/>
    </source>
</evidence>
<dbReference type="Proteomes" id="UP001454036">
    <property type="component" value="Unassembled WGS sequence"/>
</dbReference>
<keyword evidence="5" id="KW-0539">Nucleus</keyword>
<name>A0AAV3NPU5_LITER</name>
<dbReference type="InterPro" id="IPR002100">
    <property type="entry name" value="TF_MADSbox"/>
</dbReference>
<keyword evidence="2" id="KW-0805">Transcription regulation</keyword>
<evidence type="ECO:0000256" key="2">
    <source>
        <dbReference type="ARBA" id="ARBA00023015"/>
    </source>
</evidence>
<protein>
    <recommendedName>
        <fullName evidence="6">MADS-box domain-containing protein</fullName>
    </recommendedName>
</protein>
<dbReference type="GO" id="GO:0005634">
    <property type="term" value="C:nucleus"/>
    <property type="evidence" value="ECO:0007669"/>
    <property type="project" value="UniProtKB-SubCell"/>
</dbReference>
<evidence type="ECO:0000256" key="5">
    <source>
        <dbReference type="ARBA" id="ARBA00023242"/>
    </source>
</evidence>